<keyword evidence="6" id="KW-1185">Reference proteome</keyword>
<name>A0AAV0FNE2_9ASTE</name>
<evidence type="ECO:0000256" key="1">
    <source>
        <dbReference type="ARBA" id="ARBA00023242"/>
    </source>
</evidence>
<proteinExistence type="predicted"/>
<comment type="caution">
    <text evidence="5">The sequence shown here is derived from an EMBL/GenBank/DDBJ whole genome shotgun (WGS) entry which is preliminary data.</text>
</comment>
<feature type="compositionally biased region" description="Basic residues" evidence="3">
    <location>
        <begin position="257"/>
        <end position="274"/>
    </location>
</feature>
<reference evidence="5" key="1">
    <citation type="submission" date="2022-07" db="EMBL/GenBank/DDBJ databases">
        <authorList>
            <person name="Macas J."/>
            <person name="Novak P."/>
            <person name="Neumann P."/>
        </authorList>
    </citation>
    <scope>NUCLEOTIDE SEQUENCE</scope>
</reference>
<dbReference type="EMBL" id="CAMAPF010000998">
    <property type="protein sequence ID" value="CAH9137111.1"/>
    <property type="molecule type" value="Genomic_DNA"/>
</dbReference>
<evidence type="ECO:0000256" key="3">
    <source>
        <dbReference type="SAM" id="MobiDB-lite"/>
    </source>
</evidence>
<dbReference type="PANTHER" id="PTHR34680">
    <property type="entry name" value="EXPRESSED PROTEIN"/>
    <property type="match status" value="1"/>
</dbReference>
<organism evidence="5 6">
    <name type="scientific">Cuscuta epithymum</name>
    <dbReference type="NCBI Taxonomy" id="186058"/>
    <lineage>
        <taxon>Eukaryota</taxon>
        <taxon>Viridiplantae</taxon>
        <taxon>Streptophyta</taxon>
        <taxon>Embryophyta</taxon>
        <taxon>Tracheophyta</taxon>
        <taxon>Spermatophyta</taxon>
        <taxon>Magnoliopsida</taxon>
        <taxon>eudicotyledons</taxon>
        <taxon>Gunneridae</taxon>
        <taxon>Pentapetalae</taxon>
        <taxon>asterids</taxon>
        <taxon>lamiids</taxon>
        <taxon>Solanales</taxon>
        <taxon>Convolvulaceae</taxon>
        <taxon>Cuscuteae</taxon>
        <taxon>Cuscuta</taxon>
        <taxon>Cuscuta subgen. Cuscuta</taxon>
    </lineage>
</organism>
<evidence type="ECO:0000313" key="5">
    <source>
        <dbReference type="EMBL" id="CAH9137111.1"/>
    </source>
</evidence>
<evidence type="ECO:0000313" key="6">
    <source>
        <dbReference type="Proteomes" id="UP001152523"/>
    </source>
</evidence>
<comment type="caution">
    <text evidence="2">Lacks conserved residue(s) required for the propagation of feature annotation.</text>
</comment>
<dbReference type="PANTHER" id="PTHR34680:SF3">
    <property type="entry name" value="EXPRESSED PROTEIN"/>
    <property type="match status" value="1"/>
</dbReference>
<gene>
    <name evidence="5" type="ORF">CEPIT_LOCUS35795</name>
</gene>
<feature type="region of interest" description="Disordered" evidence="3">
    <location>
        <begin position="202"/>
        <end position="274"/>
    </location>
</feature>
<dbReference type="Pfam" id="PF08879">
    <property type="entry name" value="WRC"/>
    <property type="match status" value="1"/>
</dbReference>
<sequence length="274" mass="30190">MRIRKHAKVSPLTYAAASLNSSALLQTHLCQLNQSPWDVVTFPLQVEEGEQPSPSTPCPPPPPHAPLFDGCGSYPLDGSNEAVHSPESGMISPGSRFRDAAEQEHSANLCCKTDGKAWQCKREAKVGHTWCDHHMEQLKHCNKVLPVTENKQAAPPPVPEESVAATTSRGRRPRPKKSSGVSSNPYDLYYYTGFGPLWGKKRGPGRMKENYNSPNTAEFEPINGATSSSSEMDGHGVEMDYFEDEFPSDNDNNNDGKKKKVRKPVKARSLKSLM</sequence>
<feature type="domain" description="WRC" evidence="4">
    <location>
        <begin position="104"/>
        <end position="148"/>
    </location>
</feature>
<evidence type="ECO:0000259" key="4">
    <source>
        <dbReference type="PROSITE" id="PS51667"/>
    </source>
</evidence>
<accession>A0AAV0FNE2</accession>
<dbReference type="PROSITE" id="PS51667">
    <property type="entry name" value="WRC"/>
    <property type="match status" value="1"/>
</dbReference>
<keyword evidence="1" id="KW-0539">Nucleus</keyword>
<dbReference type="InterPro" id="IPR014977">
    <property type="entry name" value="WRC_dom"/>
</dbReference>
<dbReference type="AlphaFoldDB" id="A0AAV0FNE2"/>
<evidence type="ECO:0000256" key="2">
    <source>
        <dbReference type="PROSITE-ProRule" id="PRU01002"/>
    </source>
</evidence>
<feature type="region of interest" description="Disordered" evidence="3">
    <location>
        <begin position="149"/>
        <end position="182"/>
    </location>
</feature>
<dbReference type="Proteomes" id="UP001152523">
    <property type="component" value="Unassembled WGS sequence"/>
</dbReference>
<protein>
    <recommendedName>
        <fullName evidence="4">WRC domain-containing protein</fullName>
    </recommendedName>
</protein>